<dbReference type="AlphaFoldDB" id="A0A3A8NDD0"/>
<evidence type="ECO:0000256" key="2">
    <source>
        <dbReference type="ARBA" id="ARBA00012438"/>
    </source>
</evidence>
<dbReference type="SMART" id="SM00388">
    <property type="entry name" value="HisKA"/>
    <property type="match status" value="1"/>
</dbReference>
<dbReference type="InterPro" id="IPR000014">
    <property type="entry name" value="PAS"/>
</dbReference>
<evidence type="ECO:0000313" key="10">
    <source>
        <dbReference type="Proteomes" id="UP000273405"/>
    </source>
</evidence>
<dbReference type="CDD" id="cd00075">
    <property type="entry name" value="HATPase"/>
    <property type="match status" value="1"/>
</dbReference>
<reference evidence="10" key="1">
    <citation type="submission" date="2018-09" db="EMBL/GenBank/DDBJ databases">
        <authorList>
            <person name="Livingstone P.G."/>
            <person name="Whitworth D.E."/>
        </authorList>
    </citation>
    <scope>NUCLEOTIDE SEQUENCE [LARGE SCALE GENOMIC DNA]</scope>
    <source>
        <strain evidence="10">CA040B</strain>
    </source>
</reference>
<dbReference type="GO" id="GO:0005886">
    <property type="term" value="C:plasma membrane"/>
    <property type="evidence" value="ECO:0007669"/>
    <property type="project" value="TreeGrafter"/>
</dbReference>
<evidence type="ECO:0000256" key="4">
    <source>
        <dbReference type="ARBA" id="ARBA00022679"/>
    </source>
</evidence>
<dbReference type="Proteomes" id="UP000273405">
    <property type="component" value="Unassembled WGS sequence"/>
</dbReference>
<dbReference type="SMART" id="SM00065">
    <property type="entry name" value="GAF"/>
    <property type="match status" value="1"/>
</dbReference>
<dbReference type="Gene3D" id="3.30.565.10">
    <property type="entry name" value="Histidine kinase-like ATPase, C-terminal domain"/>
    <property type="match status" value="1"/>
</dbReference>
<dbReference type="EC" id="2.7.13.3" evidence="2"/>
<dbReference type="SUPFAM" id="SSF55874">
    <property type="entry name" value="ATPase domain of HSP90 chaperone/DNA topoisomerase II/histidine kinase"/>
    <property type="match status" value="1"/>
</dbReference>
<dbReference type="Pfam" id="PF08448">
    <property type="entry name" value="PAS_4"/>
    <property type="match status" value="2"/>
</dbReference>
<proteinExistence type="predicted"/>
<feature type="region of interest" description="Disordered" evidence="6">
    <location>
        <begin position="1"/>
        <end position="35"/>
    </location>
</feature>
<dbReference type="InterPro" id="IPR029016">
    <property type="entry name" value="GAF-like_dom_sf"/>
</dbReference>
<dbReference type="SUPFAM" id="SSF47384">
    <property type="entry name" value="Homodimeric domain of signal transducing histidine kinase"/>
    <property type="match status" value="1"/>
</dbReference>
<dbReference type="PANTHER" id="PTHR43047">
    <property type="entry name" value="TWO-COMPONENT HISTIDINE PROTEIN KINASE"/>
    <property type="match status" value="1"/>
</dbReference>
<evidence type="ECO:0000256" key="1">
    <source>
        <dbReference type="ARBA" id="ARBA00000085"/>
    </source>
</evidence>
<sequence length="817" mass="89772">MGKRALRPPSGRQVDGRRWKMVSQPGQERSTGEPVAVAEGEAIHALDTLERLSDAVFSLDHSWHFTYLNARAERLLRRPRSDLIDRELWKEFPASLGSLFEREYRRALAAQVNVTFEAFYAPLETWFDVRAYPGPQGLTVFFRDIGARKHAEQALNESEQFLRSTLDSLSTHIAILDGRGLILEVNAAWKRFARENGCTDEPGPCGVGADYLGVTDAARGDFSSEAPSVAAGIRDILAGRAEQFQLEYPCHEPEGGARRWFLMRATRFAGPGPLRVVVAHEDITGRREAEEALWRLGREEAAREEAEAARERMNAVLERITDGFAAFDLEGRFTYVNRHAEAHFGRLREDLLGRRLTEVFSGPQALAMEALLLRATQAHVSVEEDQPSAMEDRWLRVVAYPSDEGFSVYFRDVTVQRRAEVWSRFLSEMGAASTHSLDWGDVSHAVVKLTVPTLADGCALVTLGGACGEEAITEVAAVTPELEDTLRKVRTPGPKDALGRAVEQALHSKSVVLLPGPSEEGCAMGSAVAVPLIIQARPMGVLLLVSGHAGPRYGTESVSLVRELARRAALALENARLYRTARLAVTARDETLGIVSHDLRAPLNTISLLCSGAERHLARADDGGHSVEESLRKIRRVVGDMDRLIDDLLEVARVESGRSELDLEPLDVPGLLTQVQGMTELWATDKGLRLEVSLAPDVPRVRADRSRVLRVFQNLVGNAIKFTPPGGRILLRAERRKGLVCFCVVDTGPGIDEQSLPHVFDRFWQALHVRKAGAGLGLAIAKGVVEAHGGQIWVESPPGHGASFYFTLPGLPDTSSD</sequence>
<dbReference type="InterPro" id="IPR035965">
    <property type="entry name" value="PAS-like_dom_sf"/>
</dbReference>
<dbReference type="SMART" id="SM00091">
    <property type="entry name" value="PAS"/>
    <property type="match status" value="2"/>
</dbReference>
<keyword evidence="10" id="KW-1185">Reference proteome</keyword>
<dbReference type="InterPro" id="IPR004358">
    <property type="entry name" value="Sig_transdc_His_kin-like_C"/>
</dbReference>
<evidence type="ECO:0000256" key="6">
    <source>
        <dbReference type="SAM" id="MobiDB-lite"/>
    </source>
</evidence>
<accession>A0A3A8NDD0</accession>
<comment type="catalytic activity">
    <reaction evidence="1">
        <text>ATP + protein L-histidine = ADP + protein N-phospho-L-histidine.</text>
        <dbReference type="EC" id="2.7.13.3"/>
    </reaction>
</comment>
<dbReference type="InterPro" id="IPR005467">
    <property type="entry name" value="His_kinase_dom"/>
</dbReference>
<organism evidence="9 10">
    <name type="scientific">Corallococcus sicarius</name>
    <dbReference type="NCBI Taxonomy" id="2316726"/>
    <lineage>
        <taxon>Bacteria</taxon>
        <taxon>Pseudomonadati</taxon>
        <taxon>Myxococcota</taxon>
        <taxon>Myxococcia</taxon>
        <taxon>Myxococcales</taxon>
        <taxon>Cystobacterineae</taxon>
        <taxon>Myxococcaceae</taxon>
        <taxon>Corallococcus</taxon>
    </lineage>
</organism>
<dbReference type="InterPro" id="IPR003594">
    <property type="entry name" value="HATPase_dom"/>
</dbReference>
<dbReference type="GO" id="GO:0000155">
    <property type="term" value="F:phosphorelay sensor kinase activity"/>
    <property type="evidence" value="ECO:0007669"/>
    <property type="project" value="InterPro"/>
</dbReference>
<name>A0A3A8NDD0_9BACT</name>
<dbReference type="Gene3D" id="3.30.450.20">
    <property type="entry name" value="PAS domain"/>
    <property type="match status" value="3"/>
</dbReference>
<dbReference type="PRINTS" id="PR00344">
    <property type="entry name" value="BCTRLSENSOR"/>
</dbReference>
<dbReference type="InterPro" id="IPR013656">
    <property type="entry name" value="PAS_4"/>
</dbReference>
<dbReference type="InterPro" id="IPR036097">
    <property type="entry name" value="HisK_dim/P_sf"/>
</dbReference>
<dbReference type="PROSITE" id="PS50109">
    <property type="entry name" value="HIS_KIN"/>
    <property type="match status" value="1"/>
</dbReference>
<dbReference type="Gene3D" id="1.10.287.130">
    <property type="match status" value="1"/>
</dbReference>
<dbReference type="EMBL" id="RAWG01000096">
    <property type="protein sequence ID" value="RKH41993.1"/>
    <property type="molecule type" value="Genomic_DNA"/>
</dbReference>
<dbReference type="SUPFAM" id="SSF55781">
    <property type="entry name" value="GAF domain-like"/>
    <property type="match status" value="1"/>
</dbReference>
<dbReference type="InterPro" id="IPR003018">
    <property type="entry name" value="GAF"/>
</dbReference>
<keyword evidence="4" id="KW-0808">Transferase</keyword>
<gene>
    <name evidence="9" type="ORF">D7X12_16995</name>
</gene>
<comment type="caution">
    <text evidence="9">The sequence shown here is derived from an EMBL/GenBank/DDBJ whole genome shotgun (WGS) entry which is preliminary data.</text>
</comment>
<dbReference type="PROSITE" id="PS50112">
    <property type="entry name" value="PAS"/>
    <property type="match status" value="2"/>
</dbReference>
<feature type="domain" description="Histidine kinase" evidence="7">
    <location>
        <begin position="594"/>
        <end position="812"/>
    </location>
</feature>
<dbReference type="NCBIfam" id="TIGR00229">
    <property type="entry name" value="sensory_box"/>
    <property type="match status" value="1"/>
</dbReference>
<dbReference type="PANTHER" id="PTHR43047:SF72">
    <property type="entry name" value="OSMOSENSING HISTIDINE PROTEIN KINASE SLN1"/>
    <property type="match status" value="1"/>
</dbReference>
<dbReference type="Gene3D" id="3.30.450.40">
    <property type="match status" value="1"/>
</dbReference>
<evidence type="ECO:0000259" key="7">
    <source>
        <dbReference type="PROSITE" id="PS50109"/>
    </source>
</evidence>
<keyword evidence="3" id="KW-0597">Phosphoprotein</keyword>
<protein>
    <recommendedName>
        <fullName evidence="2">histidine kinase</fullName>
        <ecNumber evidence="2">2.7.13.3</ecNumber>
    </recommendedName>
</protein>
<evidence type="ECO:0000256" key="3">
    <source>
        <dbReference type="ARBA" id="ARBA00022553"/>
    </source>
</evidence>
<dbReference type="GO" id="GO:0009927">
    <property type="term" value="F:histidine phosphotransfer kinase activity"/>
    <property type="evidence" value="ECO:0007669"/>
    <property type="project" value="TreeGrafter"/>
</dbReference>
<dbReference type="Pfam" id="PF13492">
    <property type="entry name" value="GAF_3"/>
    <property type="match status" value="1"/>
</dbReference>
<feature type="domain" description="PAS" evidence="8">
    <location>
        <begin position="49"/>
        <end position="119"/>
    </location>
</feature>
<dbReference type="CDD" id="cd00082">
    <property type="entry name" value="HisKA"/>
    <property type="match status" value="1"/>
</dbReference>
<dbReference type="SUPFAM" id="SSF55785">
    <property type="entry name" value="PYP-like sensor domain (PAS domain)"/>
    <property type="match status" value="3"/>
</dbReference>
<evidence type="ECO:0000256" key="5">
    <source>
        <dbReference type="ARBA" id="ARBA00022777"/>
    </source>
</evidence>
<dbReference type="SMART" id="SM00387">
    <property type="entry name" value="HATPase_c"/>
    <property type="match status" value="1"/>
</dbReference>
<dbReference type="CDD" id="cd00130">
    <property type="entry name" value="PAS"/>
    <property type="match status" value="2"/>
</dbReference>
<dbReference type="InterPro" id="IPR003661">
    <property type="entry name" value="HisK_dim/P_dom"/>
</dbReference>
<dbReference type="Pfam" id="PF00512">
    <property type="entry name" value="HisKA"/>
    <property type="match status" value="1"/>
</dbReference>
<dbReference type="FunFam" id="3.30.565.10:FF:000006">
    <property type="entry name" value="Sensor histidine kinase WalK"/>
    <property type="match status" value="1"/>
</dbReference>
<feature type="domain" description="PAS" evidence="8">
    <location>
        <begin position="309"/>
        <end position="379"/>
    </location>
</feature>
<keyword evidence="5" id="KW-0418">Kinase</keyword>
<dbReference type="Pfam" id="PF02518">
    <property type="entry name" value="HATPase_c"/>
    <property type="match status" value="1"/>
</dbReference>
<dbReference type="InterPro" id="IPR036890">
    <property type="entry name" value="HATPase_C_sf"/>
</dbReference>
<evidence type="ECO:0000259" key="8">
    <source>
        <dbReference type="PROSITE" id="PS50112"/>
    </source>
</evidence>
<evidence type="ECO:0000313" key="9">
    <source>
        <dbReference type="EMBL" id="RKH41993.1"/>
    </source>
</evidence>